<keyword evidence="3" id="KW-0732">Signal</keyword>
<dbReference type="SUPFAM" id="SSF50249">
    <property type="entry name" value="Nucleic acid-binding proteins"/>
    <property type="match status" value="1"/>
</dbReference>
<organism evidence="4">
    <name type="scientific">Treponema paraluiscuniculi</name>
    <dbReference type="NCBI Taxonomy" id="53435"/>
    <lineage>
        <taxon>Bacteria</taxon>
        <taxon>Pseudomonadati</taxon>
        <taxon>Spirochaetota</taxon>
        <taxon>Spirochaetia</taxon>
        <taxon>Spirochaetales</taxon>
        <taxon>Treponemataceae</taxon>
        <taxon>Treponema</taxon>
    </lineage>
</organism>
<dbReference type="InterPro" id="IPR012340">
    <property type="entry name" value="NA-bd_OB-fold"/>
</dbReference>
<dbReference type="InterPro" id="IPR000424">
    <property type="entry name" value="Primosome_PriB/ssb"/>
</dbReference>
<evidence type="ECO:0000256" key="3">
    <source>
        <dbReference type="SAM" id="SignalP"/>
    </source>
</evidence>
<feature type="chain" id="PRO_5002728259" description="Single-stranded DNA-binding protein" evidence="3">
    <location>
        <begin position="21"/>
        <end position="176"/>
    </location>
</feature>
<accession>A8QVV0</accession>
<proteinExistence type="predicted"/>
<feature type="signal peptide" evidence="3">
    <location>
        <begin position="1"/>
        <end position="20"/>
    </location>
</feature>
<dbReference type="GO" id="GO:0003697">
    <property type="term" value="F:single-stranded DNA binding"/>
    <property type="evidence" value="ECO:0007669"/>
    <property type="project" value="InterPro"/>
</dbReference>
<evidence type="ECO:0000313" key="4">
    <source>
        <dbReference type="EMBL" id="ABO37074.1"/>
    </source>
</evidence>
<evidence type="ECO:0008006" key="5">
    <source>
        <dbReference type="Google" id="ProtNLM"/>
    </source>
</evidence>
<name>A8QVV0_9SPIR</name>
<sequence length="176" mass="19209">MNTCLRFVRMRVLCATWLCALCRSCSERVLCQRSQSGGLAAICPSSTAKAGGGGIPVDPLNAVIVEGNVVPSASARAPEAAVCAFCIQTQRRVQGEKRVHTEVSYFEVEAWDALARVCAQQVRPGVGLRVVGRLKQDRWQQEDGVRVQRVKIVAEHVEFQTPFCMVRVCCACDGRG</sequence>
<protein>
    <recommendedName>
        <fullName evidence="5">Single-stranded DNA-binding protein</fullName>
    </recommendedName>
</protein>
<keyword evidence="1 2" id="KW-0238">DNA-binding</keyword>
<dbReference type="Pfam" id="PF00436">
    <property type="entry name" value="SSB"/>
    <property type="match status" value="1"/>
</dbReference>
<dbReference type="EMBL" id="EF137742">
    <property type="protein sequence ID" value="ABO37074.1"/>
    <property type="molecule type" value="Genomic_DNA"/>
</dbReference>
<dbReference type="PROSITE" id="PS50935">
    <property type="entry name" value="SSB"/>
    <property type="match status" value="1"/>
</dbReference>
<dbReference type="CDD" id="cd04496">
    <property type="entry name" value="SSB_OBF"/>
    <property type="match status" value="1"/>
</dbReference>
<evidence type="ECO:0000256" key="2">
    <source>
        <dbReference type="PROSITE-ProRule" id="PRU00252"/>
    </source>
</evidence>
<dbReference type="Gene3D" id="2.40.50.140">
    <property type="entry name" value="Nucleic acid-binding proteins"/>
    <property type="match status" value="1"/>
</dbReference>
<evidence type="ECO:0000256" key="1">
    <source>
        <dbReference type="ARBA" id="ARBA00023125"/>
    </source>
</evidence>
<reference evidence="4" key="1">
    <citation type="journal article" date="2007" name="Infect. Immun.">
        <title>Genome differences between Treponema pallidum subsp. pallidum strain Nichols and T. paraluiscuniculi strain Cuniculi A.</title>
        <authorList>
            <person name="Strouhal M."/>
            <person name="Smajs D."/>
            <person name="Matejkova P."/>
            <person name="Sodergren E."/>
            <person name="Amin A.G."/>
            <person name="Howell J.K."/>
            <person name="Norris S.J."/>
            <person name="Weinstock G.M."/>
        </authorList>
    </citation>
    <scope>NUCLEOTIDE SEQUENCE</scope>
    <source>
        <strain evidence="4">Cuniculi A</strain>
    </source>
</reference>
<dbReference type="AlphaFoldDB" id="A8QVV0"/>